<dbReference type="OrthoDB" id="6116590at2759"/>
<sequence length="221" mass="25493">MKNKKFPALLLFLLHNLNAQYSYIDSPVEDDLTASQNPEYGRLTGDVQNWATIIQNYILQSASDLINKDLTQELFDLANYTVEAKNGEDVVKEVKDTLSNYFSYKQQAAMKIANKAVELYDLYFSSENQIWKNYSGVHELKTDFYRDSDVPNLLPTNMQFSTYFKQKVSFQDSIVKISDEIPRNDAKTIKTVMYTKGLDEYRSYAPVPGSGMGHEFRRLLQ</sequence>
<dbReference type="STRING" id="10195.A0A3M7PX60"/>
<feature type="chain" id="PRO_5018182241" evidence="1">
    <location>
        <begin position="20"/>
        <end position="221"/>
    </location>
</feature>
<evidence type="ECO:0000256" key="1">
    <source>
        <dbReference type="SAM" id="SignalP"/>
    </source>
</evidence>
<dbReference type="EMBL" id="REGN01008379">
    <property type="protein sequence ID" value="RNA03736.1"/>
    <property type="molecule type" value="Genomic_DNA"/>
</dbReference>
<gene>
    <name evidence="2" type="ORF">BpHYR1_041179</name>
</gene>
<feature type="signal peptide" evidence="1">
    <location>
        <begin position="1"/>
        <end position="19"/>
    </location>
</feature>
<reference evidence="2 3" key="1">
    <citation type="journal article" date="2018" name="Sci. Rep.">
        <title>Genomic signatures of local adaptation to the degree of environmental predictability in rotifers.</title>
        <authorList>
            <person name="Franch-Gras L."/>
            <person name="Hahn C."/>
            <person name="Garcia-Roger E.M."/>
            <person name="Carmona M.J."/>
            <person name="Serra M."/>
            <person name="Gomez A."/>
        </authorList>
    </citation>
    <scope>NUCLEOTIDE SEQUENCE [LARGE SCALE GENOMIC DNA]</scope>
    <source>
        <strain evidence="2">HYR1</strain>
    </source>
</reference>
<keyword evidence="3" id="KW-1185">Reference proteome</keyword>
<dbReference type="AlphaFoldDB" id="A0A3M7PX60"/>
<name>A0A3M7PX60_BRAPC</name>
<proteinExistence type="predicted"/>
<protein>
    <submittedName>
        <fullName evidence="2">Voltage-dependent calcium channel subunit alpha-2 delta-2-like</fullName>
    </submittedName>
</protein>
<evidence type="ECO:0000313" key="2">
    <source>
        <dbReference type="EMBL" id="RNA03736.1"/>
    </source>
</evidence>
<accession>A0A3M7PX60</accession>
<organism evidence="2 3">
    <name type="scientific">Brachionus plicatilis</name>
    <name type="common">Marine rotifer</name>
    <name type="synonym">Brachionus muelleri</name>
    <dbReference type="NCBI Taxonomy" id="10195"/>
    <lineage>
        <taxon>Eukaryota</taxon>
        <taxon>Metazoa</taxon>
        <taxon>Spiralia</taxon>
        <taxon>Gnathifera</taxon>
        <taxon>Rotifera</taxon>
        <taxon>Eurotatoria</taxon>
        <taxon>Monogononta</taxon>
        <taxon>Pseudotrocha</taxon>
        <taxon>Ploima</taxon>
        <taxon>Brachionidae</taxon>
        <taxon>Brachionus</taxon>
    </lineage>
</organism>
<dbReference type="Proteomes" id="UP000276133">
    <property type="component" value="Unassembled WGS sequence"/>
</dbReference>
<comment type="caution">
    <text evidence="2">The sequence shown here is derived from an EMBL/GenBank/DDBJ whole genome shotgun (WGS) entry which is preliminary data.</text>
</comment>
<evidence type="ECO:0000313" key="3">
    <source>
        <dbReference type="Proteomes" id="UP000276133"/>
    </source>
</evidence>
<keyword evidence="1" id="KW-0732">Signal</keyword>